<evidence type="ECO:0000313" key="5">
    <source>
        <dbReference type="Proteomes" id="UP000051574"/>
    </source>
</evidence>
<keyword evidence="2" id="KW-0812">Transmembrane</keyword>
<dbReference type="PANTHER" id="PTHR45638">
    <property type="entry name" value="CYCLIC NUCLEOTIDE-GATED CATION CHANNEL SUBUNIT A"/>
    <property type="match status" value="1"/>
</dbReference>
<keyword evidence="2" id="KW-0472">Membrane</keyword>
<gene>
    <name evidence="4" type="ORF">AMK59_5495</name>
</gene>
<dbReference type="CDD" id="cd00038">
    <property type="entry name" value="CAP_ED"/>
    <property type="match status" value="1"/>
</dbReference>
<protein>
    <submittedName>
        <fullName evidence="4">cNMP binding protein</fullName>
    </submittedName>
</protein>
<proteinExistence type="predicted"/>
<keyword evidence="5" id="KW-1185">Reference proteome</keyword>
<name>A0A0T6B3X1_9SCAR</name>
<dbReference type="PANTHER" id="PTHR45638:SF11">
    <property type="entry name" value="CYCLIC NUCLEOTIDE-GATED CATION CHANNEL SUBUNIT A"/>
    <property type="match status" value="1"/>
</dbReference>
<comment type="caution">
    <text evidence="4">The sequence shown here is derived from an EMBL/GenBank/DDBJ whole genome shotgun (WGS) entry which is preliminary data.</text>
</comment>
<reference evidence="4 5" key="1">
    <citation type="submission" date="2015-09" db="EMBL/GenBank/DDBJ databases">
        <title>Draft genome of the scarab beetle Oryctes borbonicus.</title>
        <authorList>
            <person name="Meyer J.M."/>
            <person name="Markov G.V."/>
            <person name="Baskaran P."/>
            <person name="Herrmann M."/>
            <person name="Sommer R.J."/>
            <person name="Roedelsperger C."/>
        </authorList>
    </citation>
    <scope>NUCLEOTIDE SEQUENCE [LARGE SCALE GENOMIC DNA]</scope>
    <source>
        <strain evidence="4">OB123</strain>
        <tissue evidence="4">Whole animal</tissue>
    </source>
</reference>
<keyword evidence="1" id="KW-1071">Ligand-gated ion channel</keyword>
<dbReference type="Proteomes" id="UP000051574">
    <property type="component" value="Unassembled WGS sequence"/>
</dbReference>
<keyword evidence="1" id="KW-0406">Ion transport</keyword>
<dbReference type="GO" id="GO:0005221">
    <property type="term" value="F:intracellularly cyclic nucleotide-activated monoatomic cation channel activity"/>
    <property type="evidence" value="ECO:0007669"/>
    <property type="project" value="InterPro"/>
</dbReference>
<feature type="non-terminal residue" evidence="4">
    <location>
        <position position="438"/>
    </location>
</feature>
<feature type="transmembrane region" description="Helical" evidence="2">
    <location>
        <begin position="123"/>
        <end position="144"/>
    </location>
</feature>
<dbReference type="PROSITE" id="PS50042">
    <property type="entry name" value="CNMP_BINDING_3"/>
    <property type="match status" value="1"/>
</dbReference>
<dbReference type="SUPFAM" id="SSF51206">
    <property type="entry name" value="cAMP-binding domain-like"/>
    <property type="match status" value="1"/>
</dbReference>
<dbReference type="OrthoDB" id="415460at2759"/>
<evidence type="ECO:0000313" key="4">
    <source>
        <dbReference type="EMBL" id="KRT82034.1"/>
    </source>
</evidence>
<dbReference type="InterPro" id="IPR050866">
    <property type="entry name" value="CNG_cation_channel"/>
</dbReference>
<organism evidence="4 5">
    <name type="scientific">Oryctes borbonicus</name>
    <dbReference type="NCBI Taxonomy" id="1629725"/>
    <lineage>
        <taxon>Eukaryota</taxon>
        <taxon>Metazoa</taxon>
        <taxon>Ecdysozoa</taxon>
        <taxon>Arthropoda</taxon>
        <taxon>Hexapoda</taxon>
        <taxon>Insecta</taxon>
        <taxon>Pterygota</taxon>
        <taxon>Neoptera</taxon>
        <taxon>Endopterygota</taxon>
        <taxon>Coleoptera</taxon>
        <taxon>Polyphaga</taxon>
        <taxon>Scarabaeiformia</taxon>
        <taxon>Scarabaeidae</taxon>
        <taxon>Dynastinae</taxon>
        <taxon>Oryctes</taxon>
    </lineage>
</organism>
<accession>A0A0T6B3X1</accession>
<dbReference type="InterPro" id="IPR018490">
    <property type="entry name" value="cNMP-bd_dom_sf"/>
</dbReference>
<keyword evidence="1" id="KW-0813">Transport</keyword>
<dbReference type="InterPro" id="IPR014710">
    <property type="entry name" value="RmlC-like_jellyroll"/>
</dbReference>
<dbReference type="SMART" id="SM00100">
    <property type="entry name" value="cNMP"/>
    <property type="match status" value="1"/>
</dbReference>
<feature type="transmembrane region" description="Helical" evidence="2">
    <location>
        <begin position="171"/>
        <end position="188"/>
    </location>
</feature>
<feature type="transmembrane region" description="Helical" evidence="2">
    <location>
        <begin position="16"/>
        <end position="36"/>
    </location>
</feature>
<dbReference type="Pfam" id="PF00027">
    <property type="entry name" value="cNMP_binding"/>
    <property type="match status" value="1"/>
</dbReference>
<keyword evidence="1" id="KW-0407">Ion channel</keyword>
<dbReference type="GO" id="GO:0044877">
    <property type="term" value="F:protein-containing complex binding"/>
    <property type="evidence" value="ECO:0007669"/>
    <property type="project" value="TreeGrafter"/>
</dbReference>
<evidence type="ECO:0000256" key="1">
    <source>
        <dbReference type="ARBA" id="ARBA00023286"/>
    </source>
</evidence>
<sequence>MFVLAATFVNLQHAQLTAVLTVIYILDVIHLAMMLLKLNKIYLDPVSGRLVKDPYVIRKKYASTTFWLDFLTLIPFDIMSKSFTDNVFVHNLCRLNRSGKFIALVIYYYQCEERLTMKKHLKWTYMIYSNLFLIQLFACGWLLVACPNSKCHYNSERISMTDFKVVRENDTFSSVLLAYLFIVNMYTGASSIKSYPIVVTEIIVACIIALIAQYITTNLCSAYTSMVLVDQFNFSRYEVRYNRLSTYLQARNLSPKLYTKVSNYCFRLWHWQRGDWLPEMIQECPNSLKQNIMQLLYGKNLSNHFLFSTTHKDFLRQLIAHLERFVFTPGESIVETGDSDCCMYFINKGEVDVLEFEGKAEKKIVQLTPGMSFGEVQGLFCISHQYSYRAGTVCEILVLKKSKWEYLLKWFPASREEINAKARLHNVVREDDVLDESG</sequence>
<feature type="domain" description="Cyclic nucleotide-binding" evidence="3">
    <location>
        <begin position="306"/>
        <end position="408"/>
    </location>
</feature>
<dbReference type="InterPro" id="IPR000595">
    <property type="entry name" value="cNMP-bd_dom"/>
</dbReference>
<dbReference type="Gene3D" id="2.60.120.10">
    <property type="entry name" value="Jelly Rolls"/>
    <property type="match status" value="1"/>
</dbReference>
<dbReference type="AlphaFoldDB" id="A0A0T6B3X1"/>
<evidence type="ECO:0000259" key="3">
    <source>
        <dbReference type="PROSITE" id="PS50042"/>
    </source>
</evidence>
<dbReference type="EMBL" id="LJIG01015960">
    <property type="protein sequence ID" value="KRT82034.1"/>
    <property type="molecule type" value="Genomic_DNA"/>
</dbReference>
<feature type="transmembrane region" description="Helical" evidence="2">
    <location>
        <begin position="195"/>
        <end position="215"/>
    </location>
</feature>
<keyword evidence="2" id="KW-1133">Transmembrane helix</keyword>
<evidence type="ECO:0000256" key="2">
    <source>
        <dbReference type="SAM" id="Phobius"/>
    </source>
</evidence>